<keyword evidence="2" id="KW-0472">Membrane</keyword>
<feature type="transmembrane region" description="Helical" evidence="2">
    <location>
        <begin position="89"/>
        <end position="111"/>
    </location>
</feature>
<dbReference type="EMBL" id="CAJMXA010003931">
    <property type="protein sequence ID" value="CAE6527378.1"/>
    <property type="molecule type" value="Genomic_DNA"/>
</dbReference>
<protein>
    <recommendedName>
        <fullName evidence="5">Transmembrane protein</fullName>
    </recommendedName>
</protein>
<name>A0A8H3DIM2_9AGAM</name>
<accession>A0A8H3DIM2</accession>
<sequence length="114" mass="12532">MQAAGPPPPYTPYKPHAQAPYPPPHPFNGSHATGPFVSPPRSPYGPTPIGLYPSEGGVGILPYYNPDALHADELIQEATRRARWRFIEAFLWALLIWCLLGATTGATVMQVRRQ</sequence>
<feature type="region of interest" description="Disordered" evidence="1">
    <location>
        <begin position="1"/>
        <end position="41"/>
    </location>
</feature>
<keyword evidence="2" id="KW-0812">Transmembrane</keyword>
<dbReference type="AlphaFoldDB" id="A0A8H3DIM2"/>
<organism evidence="3 4">
    <name type="scientific">Rhizoctonia solani</name>
    <dbReference type="NCBI Taxonomy" id="456999"/>
    <lineage>
        <taxon>Eukaryota</taxon>
        <taxon>Fungi</taxon>
        <taxon>Dikarya</taxon>
        <taxon>Basidiomycota</taxon>
        <taxon>Agaricomycotina</taxon>
        <taxon>Agaricomycetes</taxon>
        <taxon>Cantharellales</taxon>
        <taxon>Ceratobasidiaceae</taxon>
        <taxon>Rhizoctonia</taxon>
    </lineage>
</organism>
<gene>
    <name evidence="3" type="ORF">RDB_LOCUS162133</name>
</gene>
<proteinExistence type="predicted"/>
<evidence type="ECO:0000313" key="4">
    <source>
        <dbReference type="Proteomes" id="UP000663853"/>
    </source>
</evidence>
<feature type="compositionally biased region" description="Pro residues" evidence="1">
    <location>
        <begin position="1"/>
        <end position="12"/>
    </location>
</feature>
<keyword evidence="2" id="KW-1133">Transmembrane helix</keyword>
<evidence type="ECO:0008006" key="5">
    <source>
        <dbReference type="Google" id="ProtNLM"/>
    </source>
</evidence>
<comment type="caution">
    <text evidence="3">The sequence shown here is derived from an EMBL/GenBank/DDBJ whole genome shotgun (WGS) entry which is preliminary data.</text>
</comment>
<evidence type="ECO:0000256" key="1">
    <source>
        <dbReference type="SAM" id="MobiDB-lite"/>
    </source>
</evidence>
<evidence type="ECO:0000256" key="2">
    <source>
        <dbReference type="SAM" id="Phobius"/>
    </source>
</evidence>
<evidence type="ECO:0000313" key="3">
    <source>
        <dbReference type="EMBL" id="CAE6527378.1"/>
    </source>
</evidence>
<reference evidence="3" key="1">
    <citation type="submission" date="2021-01" db="EMBL/GenBank/DDBJ databases">
        <authorList>
            <person name="Kaushik A."/>
        </authorList>
    </citation>
    <scope>NUCLEOTIDE SEQUENCE</scope>
    <source>
        <strain evidence="3">AG6-10EEA</strain>
    </source>
</reference>
<dbReference type="Proteomes" id="UP000663853">
    <property type="component" value="Unassembled WGS sequence"/>
</dbReference>